<keyword evidence="3" id="KW-1185">Reference proteome</keyword>
<name>A0ABR1TGM4_9PEZI</name>
<sequence>MRHSLSWLVSPLIFFSYTRAVEWTPDISSVANSHFHTLSDEAITLDSMSSLAPAIQTLDYGRSIDGIPAFEVLRYLGIRDDVRRKQGRAGKLLVSDAPLPLAAAMDTYRVNRYNIPGPGRTTNRLIQGAFRYQKLNLSSPGVLKLRGVGVSSRTDNTPLTDLPGFFHSSDADLNAIWTAGARTVQMTEIPKASVPEFWEVTPEGAVVDSLAPQVLGSAVAAQLLEYNVEFKVKPIKGGFGFVVLADTLNVGVYITFDVEAGRIAAHVGSTALDPVLKKMALPSNLSLGLNSFHSVRAVVAMTEIAVSIDGTPVLQLSQTSRFFGSVGLGTSFGHKAVFRDLSITNPTDDTTIYYAHPLTDPSFLSDFFLGTNPAAALMDGSRRDRIAYAGDLDIAGGASLASTHNLDALLGTLDLLGSYQAAPGFFIPTAKIQQAPLADELNVNVTGLIGYSFNFVTAVAATYMHTGDAAFARSWAPKVQKMLDWAHSQTSVESNGLLSISDPSMGGDWNYYDPPQSGIVTKFNVLYAYALQETLNSQLLADGGVAGPGGVHQTRLENLRRAIDRHLWSDDLQAYVVSEGLRTAFAQDANALAILAGVNLENPHHSTEKILSTLSTGLISPNPTGLRQLPLAFSPGALTPAAGFHPYSSPYASAYHLRAALSSNGAAFARELLDSLWAPMADPQNVNYTGTFWETLDAAGRPGLPGLATSLCHGWSASPTAELSRFVLGARPTTPGWREFVVAPLTLGVRSTGGRVPLPRTTSLNSSTKAIGGGNNRESNVISVQWAFDDGANDDGGGLFRMVVEAPAGTSGTVHLPRDLLVARENSTFTVNGEVVEGGAASFHVTGGTKFELRQSYKV</sequence>
<dbReference type="InterPro" id="IPR008928">
    <property type="entry name" value="6-hairpin_glycosidase_sf"/>
</dbReference>
<feature type="signal peptide" evidence="1">
    <location>
        <begin position="1"/>
        <end position="20"/>
    </location>
</feature>
<protein>
    <submittedName>
        <fullName evidence="2">Six-hairpin glycosidase-like protein</fullName>
    </submittedName>
</protein>
<dbReference type="InterPro" id="IPR012341">
    <property type="entry name" value="6hp_glycosidase-like_sf"/>
</dbReference>
<dbReference type="EMBL" id="JAQQWM010000009">
    <property type="protein sequence ID" value="KAK8045781.1"/>
    <property type="molecule type" value="Genomic_DNA"/>
</dbReference>
<proteinExistence type="predicted"/>
<reference evidence="2 3" key="1">
    <citation type="submission" date="2023-01" db="EMBL/GenBank/DDBJ databases">
        <title>Analysis of 21 Apiospora genomes using comparative genomics revels a genus with tremendous synthesis potential of carbohydrate active enzymes and secondary metabolites.</title>
        <authorList>
            <person name="Sorensen T."/>
        </authorList>
    </citation>
    <scope>NUCLEOTIDE SEQUENCE [LARGE SCALE GENOMIC DNA]</scope>
    <source>
        <strain evidence="2 3">CBS 83171</strain>
    </source>
</reference>
<comment type="caution">
    <text evidence="2">The sequence shown here is derived from an EMBL/GenBank/DDBJ whole genome shotgun (WGS) entry which is preliminary data.</text>
</comment>
<evidence type="ECO:0000313" key="2">
    <source>
        <dbReference type="EMBL" id="KAK8045781.1"/>
    </source>
</evidence>
<accession>A0ABR1TGM4</accession>
<dbReference type="Gene3D" id="2.60.420.10">
    <property type="entry name" value="Maltose phosphorylase, domain 3"/>
    <property type="match status" value="1"/>
</dbReference>
<gene>
    <name evidence="2" type="ORF">PG996_013845</name>
</gene>
<organism evidence="2 3">
    <name type="scientific">Apiospora saccharicola</name>
    <dbReference type="NCBI Taxonomy" id="335842"/>
    <lineage>
        <taxon>Eukaryota</taxon>
        <taxon>Fungi</taxon>
        <taxon>Dikarya</taxon>
        <taxon>Ascomycota</taxon>
        <taxon>Pezizomycotina</taxon>
        <taxon>Sordariomycetes</taxon>
        <taxon>Xylariomycetidae</taxon>
        <taxon>Amphisphaeriales</taxon>
        <taxon>Apiosporaceae</taxon>
        <taxon>Apiospora</taxon>
    </lineage>
</organism>
<dbReference type="SUPFAM" id="SSF48208">
    <property type="entry name" value="Six-hairpin glycosidases"/>
    <property type="match status" value="1"/>
</dbReference>
<dbReference type="Proteomes" id="UP001446871">
    <property type="component" value="Unassembled WGS sequence"/>
</dbReference>
<dbReference type="Gene3D" id="2.60.120.560">
    <property type="entry name" value="Exo-inulinase, domain 1"/>
    <property type="match status" value="1"/>
</dbReference>
<dbReference type="PANTHER" id="PTHR34987">
    <property type="entry name" value="C, PUTATIVE (AFU_ORTHOLOGUE AFUA_3G02880)-RELATED"/>
    <property type="match status" value="1"/>
</dbReference>
<dbReference type="PANTHER" id="PTHR34987:SF4">
    <property type="entry name" value="ALPHA-L-RHAMNOSIDASE C-TERMINAL DOMAIN-CONTAINING PROTEIN"/>
    <property type="match status" value="1"/>
</dbReference>
<dbReference type="Gene3D" id="1.50.10.10">
    <property type="match status" value="1"/>
</dbReference>
<evidence type="ECO:0000256" key="1">
    <source>
        <dbReference type="SAM" id="SignalP"/>
    </source>
</evidence>
<feature type="chain" id="PRO_5046499424" evidence="1">
    <location>
        <begin position="21"/>
        <end position="859"/>
    </location>
</feature>
<evidence type="ECO:0000313" key="3">
    <source>
        <dbReference type="Proteomes" id="UP001446871"/>
    </source>
</evidence>
<keyword evidence="1" id="KW-0732">Signal</keyword>